<evidence type="ECO:0000313" key="6">
    <source>
        <dbReference type="Proteomes" id="UP000001551"/>
    </source>
</evidence>
<dbReference type="SMART" id="SM00418">
    <property type="entry name" value="HTH_ARSR"/>
    <property type="match status" value="1"/>
</dbReference>
<dbReference type="PANTHER" id="PTHR33154">
    <property type="entry name" value="TRANSCRIPTIONAL REGULATOR, ARSR FAMILY"/>
    <property type="match status" value="1"/>
</dbReference>
<evidence type="ECO:0000256" key="2">
    <source>
        <dbReference type="ARBA" id="ARBA00023125"/>
    </source>
</evidence>
<dbReference type="CDD" id="cd00090">
    <property type="entry name" value="HTH_ARSR"/>
    <property type="match status" value="1"/>
</dbReference>
<keyword evidence="2" id="KW-0238">DNA-binding</keyword>
<reference evidence="5 6" key="1">
    <citation type="submission" date="2010-12" db="EMBL/GenBank/DDBJ databases">
        <title>Complete sequence of Ethanoligenens harbinense YUAN-3.</title>
        <authorList>
            <person name="Lucas S."/>
            <person name="Copeland A."/>
            <person name="Lapidus A."/>
            <person name="Cheng J.-F."/>
            <person name="Bruce D."/>
            <person name="Goodwin L."/>
            <person name="Pitluck S."/>
            <person name="Chertkov O."/>
            <person name="Misra M."/>
            <person name="Detter J.C."/>
            <person name="Han C."/>
            <person name="Tapia R."/>
            <person name="Land M."/>
            <person name="Hauser L."/>
            <person name="Jeffries C."/>
            <person name="Kyrpides N."/>
            <person name="Ivanova N."/>
            <person name="Mikhailova N."/>
            <person name="Wang A."/>
            <person name="Mouttaki H."/>
            <person name="He Z."/>
            <person name="Zhou J."/>
            <person name="Hemme C.L."/>
            <person name="Woyke T."/>
        </authorList>
    </citation>
    <scope>NUCLEOTIDE SEQUENCE [LARGE SCALE GENOMIC DNA]</scope>
    <source>
        <strain evidence="6">DSM 18485 / JCM 12961 / CGMCC 1.5033 / YUAN-3</strain>
    </source>
</reference>
<dbReference type="NCBIfam" id="NF033788">
    <property type="entry name" value="HTH_metalloreg"/>
    <property type="match status" value="1"/>
</dbReference>
<dbReference type="PROSITE" id="PS00846">
    <property type="entry name" value="HTH_ARSR_1"/>
    <property type="match status" value="1"/>
</dbReference>
<dbReference type="HOGENOM" id="CLU_097806_3_5_9"/>
<evidence type="ECO:0000256" key="3">
    <source>
        <dbReference type="ARBA" id="ARBA00023163"/>
    </source>
</evidence>
<proteinExistence type="predicted"/>
<dbReference type="GO" id="GO:0003677">
    <property type="term" value="F:DNA binding"/>
    <property type="evidence" value="ECO:0007669"/>
    <property type="project" value="UniProtKB-KW"/>
</dbReference>
<dbReference type="PANTHER" id="PTHR33154:SF18">
    <property type="entry name" value="ARSENICAL RESISTANCE OPERON REPRESSOR"/>
    <property type="match status" value="1"/>
</dbReference>
<keyword evidence="6" id="KW-1185">Reference proteome</keyword>
<organism evidence="5 6">
    <name type="scientific">Ethanoligenens harbinense (strain DSM 18485 / JCM 12961 / CGMCC 1.5033 / YUAN-3)</name>
    <dbReference type="NCBI Taxonomy" id="663278"/>
    <lineage>
        <taxon>Bacteria</taxon>
        <taxon>Bacillati</taxon>
        <taxon>Bacillota</taxon>
        <taxon>Clostridia</taxon>
        <taxon>Eubacteriales</taxon>
        <taxon>Oscillospiraceae</taxon>
        <taxon>Ethanoligenens</taxon>
    </lineage>
</organism>
<dbReference type="PRINTS" id="PR00778">
    <property type="entry name" value="HTHARSR"/>
</dbReference>
<evidence type="ECO:0000259" key="4">
    <source>
        <dbReference type="PROSITE" id="PS50987"/>
    </source>
</evidence>
<evidence type="ECO:0000256" key="1">
    <source>
        <dbReference type="ARBA" id="ARBA00023015"/>
    </source>
</evidence>
<dbReference type="InterPro" id="IPR051081">
    <property type="entry name" value="HTH_MetalResp_TranReg"/>
</dbReference>
<dbReference type="AlphaFoldDB" id="E6U3W0"/>
<dbReference type="PROSITE" id="PS50987">
    <property type="entry name" value="HTH_ARSR_2"/>
    <property type="match status" value="1"/>
</dbReference>
<dbReference type="STRING" id="663278.Ethha_0974"/>
<dbReference type="InterPro" id="IPR011991">
    <property type="entry name" value="ArsR-like_HTH"/>
</dbReference>
<protein>
    <submittedName>
        <fullName evidence="5">Transcriptional regulator, ArsR family</fullName>
    </submittedName>
</protein>
<dbReference type="SUPFAM" id="SSF46785">
    <property type="entry name" value="Winged helix' DNA-binding domain"/>
    <property type="match status" value="1"/>
</dbReference>
<dbReference type="Proteomes" id="UP000001551">
    <property type="component" value="Chromosome"/>
</dbReference>
<feature type="domain" description="HTH arsR-type" evidence="4">
    <location>
        <begin position="1"/>
        <end position="94"/>
    </location>
</feature>
<dbReference type="InterPro" id="IPR036388">
    <property type="entry name" value="WH-like_DNA-bd_sf"/>
</dbReference>
<dbReference type="InterPro" id="IPR018334">
    <property type="entry name" value="ArsR_HTH"/>
</dbReference>
<evidence type="ECO:0000313" key="5">
    <source>
        <dbReference type="EMBL" id="ADU26527.1"/>
    </source>
</evidence>
<name>E6U3W0_ETHHY</name>
<dbReference type="eggNOG" id="COG0640">
    <property type="taxonomic scope" value="Bacteria"/>
</dbReference>
<dbReference type="InterPro" id="IPR036390">
    <property type="entry name" value="WH_DNA-bd_sf"/>
</dbReference>
<dbReference type="RefSeq" id="WP_013484888.1">
    <property type="nucleotide sequence ID" value="NC_014828.1"/>
</dbReference>
<gene>
    <name evidence="5" type="ordered locus">Ethha_0974</name>
</gene>
<dbReference type="Gene3D" id="1.10.10.10">
    <property type="entry name" value="Winged helix-like DNA-binding domain superfamily/Winged helix DNA-binding domain"/>
    <property type="match status" value="1"/>
</dbReference>
<accession>E6U3W0</accession>
<dbReference type="Pfam" id="PF01022">
    <property type="entry name" value="HTH_5"/>
    <property type="match status" value="1"/>
</dbReference>
<sequence>MENNYADVALLFKALSDETRLKIIDRLSCGELCACDILKHLNITQPTLSYHMKMLSECGIVNANRQGAWMHYTLNVETMKQIADYWSRITSDKSDYICYQCCDDSEETCKCAK</sequence>
<keyword evidence="1" id="KW-0805">Transcription regulation</keyword>
<dbReference type="KEGG" id="eha:Ethha_0974"/>
<dbReference type="GO" id="GO:0003700">
    <property type="term" value="F:DNA-binding transcription factor activity"/>
    <property type="evidence" value="ECO:0007669"/>
    <property type="project" value="InterPro"/>
</dbReference>
<keyword evidence="3" id="KW-0804">Transcription</keyword>
<dbReference type="EMBL" id="CP002400">
    <property type="protein sequence ID" value="ADU26527.1"/>
    <property type="molecule type" value="Genomic_DNA"/>
</dbReference>
<dbReference type="InterPro" id="IPR001845">
    <property type="entry name" value="HTH_ArsR_DNA-bd_dom"/>
</dbReference>